<dbReference type="STRING" id="693661.Arcve_0670"/>
<sequence>MLPWSWMDFLIVWVISVIAAAFVGWELKKDIRDEDLIPIIQSLQADQYTQLQELVRELDRELERIDKELMELRKDIEFLKGRIL</sequence>
<dbReference type="RefSeq" id="WP_013683362.1">
    <property type="nucleotide sequence ID" value="NC_015320.1"/>
</dbReference>
<keyword evidence="1" id="KW-0175">Coiled coil</keyword>
<feature type="coiled-coil region" evidence="1">
    <location>
        <begin position="48"/>
        <end position="82"/>
    </location>
</feature>
<dbReference type="AlphaFoldDB" id="F2KR53"/>
<keyword evidence="2" id="KW-1133">Transmembrane helix</keyword>
<evidence type="ECO:0000256" key="2">
    <source>
        <dbReference type="SAM" id="Phobius"/>
    </source>
</evidence>
<gene>
    <name evidence="3" type="ordered locus">Arcve_0670</name>
</gene>
<evidence type="ECO:0000256" key="1">
    <source>
        <dbReference type="SAM" id="Coils"/>
    </source>
</evidence>
<dbReference type="Proteomes" id="UP000008136">
    <property type="component" value="Chromosome"/>
</dbReference>
<organism evidence="3 4">
    <name type="scientific">Archaeoglobus veneficus (strain DSM 11195 / SNP6)</name>
    <dbReference type="NCBI Taxonomy" id="693661"/>
    <lineage>
        <taxon>Archaea</taxon>
        <taxon>Methanobacteriati</taxon>
        <taxon>Methanobacteriota</taxon>
        <taxon>Archaeoglobi</taxon>
        <taxon>Archaeoglobales</taxon>
        <taxon>Archaeoglobaceae</taxon>
        <taxon>Archaeoglobus</taxon>
    </lineage>
</organism>
<dbReference type="EMBL" id="CP002588">
    <property type="protein sequence ID" value="AEA46690.1"/>
    <property type="molecule type" value="Genomic_DNA"/>
</dbReference>
<reference evidence="3 4" key="1">
    <citation type="submission" date="2011-03" db="EMBL/GenBank/DDBJ databases">
        <title>The complete genome of Archaeoglobus veneficus SNP6.</title>
        <authorList>
            <consortium name="US DOE Joint Genome Institute (JGI-PGF)"/>
            <person name="Lucas S."/>
            <person name="Copeland A."/>
            <person name="Lapidus A."/>
            <person name="Bruce D."/>
            <person name="Goodwin L."/>
            <person name="Pitluck S."/>
            <person name="Kyrpides N."/>
            <person name="Mavromatis K."/>
            <person name="Pagani I."/>
            <person name="Ivanova N."/>
            <person name="Mikhailova N."/>
            <person name="Lu M."/>
            <person name="Detter J.C."/>
            <person name="Tapia R."/>
            <person name="Han C."/>
            <person name="Land M."/>
            <person name="Hauser L."/>
            <person name="Markowitz V."/>
            <person name="Cheng J.-F."/>
            <person name="Hugenholtz P."/>
            <person name="Woyke T."/>
            <person name="Wu D."/>
            <person name="Spring S."/>
            <person name="Brambilla E."/>
            <person name="Klenk H.-P."/>
            <person name="Eisen J.A."/>
        </authorList>
    </citation>
    <scope>NUCLEOTIDE SEQUENCE [LARGE SCALE GENOMIC DNA]</scope>
    <source>
        <strain>SNP6</strain>
    </source>
</reference>
<keyword evidence="2" id="KW-0472">Membrane</keyword>
<feature type="transmembrane region" description="Helical" evidence="2">
    <location>
        <begin position="6"/>
        <end position="25"/>
    </location>
</feature>
<protein>
    <submittedName>
        <fullName evidence="3">Uncharacterized protein</fullName>
    </submittedName>
</protein>
<keyword evidence="2" id="KW-0812">Transmembrane</keyword>
<name>F2KR53_ARCVS</name>
<proteinExistence type="predicted"/>
<evidence type="ECO:0000313" key="4">
    <source>
        <dbReference type="Proteomes" id="UP000008136"/>
    </source>
</evidence>
<dbReference type="HOGENOM" id="CLU_2519577_0_0_2"/>
<evidence type="ECO:0000313" key="3">
    <source>
        <dbReference type="EMBL" id="AEA46690.1"/>
    </source>
</evidence>
<keyword evidence="4" id="KW-1185">Reference proteome</keyword>
<dbReference type="GeneID" id="10393768"/>
<accession>F2KR53</accession>
<dbReference type="KEGG" id="ave:Arcve_0670"/>